<dbReference type="AlphaFoldDB" id="A0A9K3N3D1"/>
<protein>
    <submittedName>
        <fullName evidence="4">Tetratricopeptide-like helical domain superfamily</fullName>
    </submittedName>
</protein>
<dbReference type="Pfam" id="PF01535">
    <property type="entry name" value="PPR"/>
    <property type="match status" value="4"/>
</dbReference>
<accession>A0A9K3N3D1</accession>
<organism evidence="4 5">
    <name type="scientific">Helianthus annuus</name>
    <name type="common">Common sunflower</name>
    <dbReference type="NCBI Taxonomy" id="4232"/>
    <lineage>
        <taxon>Eukaryota</taxon>
        <taxon>Viridiplantae</taxon>
        <taxon>Streptophyta</taxon>
        <taxon>Embryophyta</taxon>
        <taxon>Tracheophyta</taxon>
        <taxon>Spermatophyta</taxon>
        <taxon>Magnoliopsida</taxon>
        <taxon>eudicotyledons</taxon>
        <taxon>Gunneridae</taxon>
        <taxon>Pentapetalae</taxon>
        <taxon>asterids</taxon>
        <taxon>campanulids</taxon>
        <taxon>Asterales</taxon>
        <taxon>Asteraceae</taxon>
        <taxon>Asteroideae</taxon>
        <taxon>Heliantheae alliance</taxon>
        <taxon>Heliantheae</taxon>
        <taxon>Helianthus</taxon>
    </lineage>
</organism>
<name>A0A9K3N3D1_HELAN</name>
<dbReference type="PANTHER" id="PTHR47939">
    <property type="entry name" value="MEMBRANE-ASSOCIATED SALT-INDUCIBLE PROTEIN-LIKE"/>
    <property type="match status" value="1"/>
</dbReference>
<sequence>MFLARFNKLRYTSQILHSSISSLPFTTQTFHLTTDKPTVNNTTINEHHVLDQLSALLPIRHHNKSSISESAQNQDMLLAPEDKLRGVFIHKLTGKFTVKQALTAAAADVNVNNNIVAKVLNRGNLDGGSMVMLFEWATERRTMAEDVGSYNVLLKALGRRKFFAFMESVLSEMRSKGLKPDNETLFIFMDSFVKGKRVSKALRMFGKLEEFGMEYDLDCLKVMLRCLCRRSHVAAASTLVNKMKGKVRYDGETYNIVIRGWSRFGRVDEMERVLEDMVEDGFDPDSLTFSYLLEGLGRNGQIDNAVKMFENLKERKLCVLNAAIFNAMIFNFISTGDIDECLKYYDAMLRNNCEPDIDTYVAIIFAFLKARRVADALELFDEMLDRDITPTTGTITAIIESLCSYGPPHAAMMIYKKAKEAKCTISLNAYKILLMRLSRFGKCGMLLQIWDEMEQSGYVSDVEVYEHIINGLCNNGQLENAVVIMEDCLKKGFCPSRLICAKLNNKLLDSNKVEMAYKLFLKVKKSRHDENARKYWRAKGWHF</sequence>
<dbReference type="EMBL" id="MNCJ02000325">
    <property type="protein sequence ID" value="KAF5785602.1"/>
    <property type="molecule type" value="Genomic_DNA"/>
</dbReference>
<dbReference type="Proteomes" id="UP000215914">
    <property type="component" value="Unassembled WGS sequence"/>
</dbReference>
<comment type="caution">
    <text evidence="4">The sequence shown here is derived from an EMBL/GenBank/DDBJ whole genome shotgun (WGS) entry which is preliminary data.</text>
</comment>
<evidence type="ECO:0000256" key="3">
    <source>
        <dbReference type="PROSITE-ProRule" id="PRU00708"/>
    </source>
</evidence>
<keyword evidence="5" id="KW-1185">Reference proteome</keyword>
<dbReference type="Pfam" id="PF13041">
    <property type="entry name" value="PPR_2"/>
    <property type="match status" value="2"/>
</dbReference>
<reference evidence="4" key="1">
    <citation type="journal article" date="2017" name="Nature">
        <title>The sunflower genome provides insights into oil metabolism, flowering and Asterid evolution.</title>
        <authorList>
            <person name="Badouin H."/>
            <person name="Gouzy J."/>
            <person name="Grassa C.J."/>
            <person name="Murat F."/>
            <person name="Staton S.E."/>
            <person name="Cottret L."/>
            <person name="Lelandais-Briere C."/>
            <person name="Owens G.L."/>
            <person name="Carrere S."/>
            <person name="Mayjonade B."/>
            <person name="Legrand L."/>
            <person name="Gill N."/>
            <person name="Kane N.C."/>
            <person name="Bowers J.E."/>
            <person name="Hubner S."/>
            <person name="Bellec A."/>
            <person name="Berard A."/>
            <person name="Berges H."/>
            <person name="Blanchet N."/>
            <person name="Boniface M.C."/>
            <person name="Brunel D."/>
            <person name="Catrice O."/>
            <person name="Chaidir N."/>
            <person name="Claudel C."/>
            <person name="Donnadieu C."/>
            <person name="Faraut T."/>
            <person name="Fievet G."/>
            <person name="Helmstetter N."/>
            <person name="King M."/>
            <person name="Knapp S.J."/>
            <person name="Lai Z."/>
            <person name="Le Paslier M.C."/>
            <person name="Lippi Y."/>
            <person name="Lorenzon L."/>
            <person name="Mandel J.R."/>
            <person name="Marage G."/>
            <person name="Marchand G."/>
            <person name="Marquand E."/>
            <person name="Bret-Mestries E."/>
            <person name="Morien E."/>
            <person name="Nambeesan S."/>
            <person name="Nguyen T."/>
            <person name="Pegot-Espagnet P."/>
            <person name="Pouilly N."/>
            <person name="Raftis F."/>
            <person name="Sallet E."/>
            <person name="Schiex T."/>
            <person name="Thomas J."/>
            <person name="Vandecasteele C."/>
            <person name="Vares D."/>
            <person name="Vear F."/>
            <person name="Vautrin S."/>
            <person name="Crespi M."/>
            <person name="Mangin B."/>
            <person name="Burke J.M."/>
            <person name="Salse J."/>
            <person name="Munos S."/>
            <person name="Vincourt P."/>
            <person name="Rieseberg L.H."/>
            <person name="Langlade N.B."/>
        </authorList>
    </citation>
    <scope>NUCLEOTIDE SEQUENCE</scope>
    <source>
        <tissue evidence="4">Leaves</tissue>
    </source>
</reference>
<gene>
    <name evidence="4" type="ORF">HanXRQr2_Chr10g0430511</name>
</gene>
<feature type="repeat" description="PPR" evidence="3">
    <location>
        <begin position="356"/>
        <end position="390"/>
    </location>
</feature>
<comment type="similarity">
    <text evidence="1">Belongs to the PPR family. P subfamily.</text>
</comment>
<evidence type="ECO:0000256" key="1">
    <source>
        <dbReference type="ARBA" id="ARBA00007626"/>
    </source>
</evidence>
<feature type="repeat" description="PPR" evidence="3">
    <location>
        <begin position="461"/>
        <end position="495"/>
    </location>
</feature>
<evidence type="ECO:0000313" key="4">
    <source>
        <dbReference type="EMBL" id="KAF5785602.1"/>
    </source>
</evidence>
<dbReference type="PANTHER" id="PTHR47939:SF13">
    <property type="entry name" value="OS03G0201400 PROTEIN"/>
    <property type="match status" value="1"/>
</dbReference>
<feature type="repeat" description="PPR" evidence="3">
    <location>
        <begin position="146"/>
        <end position="180"/>
    </location>
</feature>
<feature type="repeat" description="PPR" evidence="3">
    <location>
        <begin position="250"/>
        <end position="284"/>
    </location>
</feature>
<dbReference type="InterPro" id="IPR011990">
    <property type="entry name" value="TPR-like_helical_dom_sf"/>
</dbReference>
<evidence type="ECO:0000313" key="5">
    <source>
        <dbReference type="Proteomes" id="UP000215914"/>
    </source>
</evidence>
<proteinExistence type="inferred from homology"/>
<reference evidence="4" key="2">
    <citation type="submission" date="2020-06" db="EMBL/GenBank/DDBJ databases">
        <title>Helianthus annuus Genome sequencing and assembly Release 2.</title>
        <authorList>
            <person name="Gouzy J."/>
            <person name="Langlade N."/>
            <person name="Munos S."/>
        </authorList>
    </citation>
    <scope>NUCLEOTIDE SEQUENCE</scope>
    <source>
        <tissue evidence="4">Leaves</tissue>
    </source>
</reference>
<dbReference type="Gene3D" id="1.25.40.10">
    <property type="entry name" value="Tetratricopeptide repeat domain"/>
    <property type="match status" value="5"/>
</dbReference>
<evidence type="ECO:0000256" key="2">
    <source>
        <dbReference type="ARBA" id="ARBA00022737"/>
    </source>
</evidence>
<keyword evidence="2" id="KW-0677">Repeat</keyword>
<dbReference type="OrthoDB" id="185373at2759"/>
<feature type="repeat" description="PPR" evidence="3">
    <location>
        <begin position="285"/>
        <end position="319"/>
    </location>
</feature>
<dbReference type="PROSITE" id="PS51375">
    <property type="entry name" value="PPR"/>
    <property type="match status" value="6"/>
</dbReference>
<dbReference type="InterPro" id="IPR002885">
    <property type="entry name" value="PPR_rpt"/>
</dbReference>
<feature type="repeat" description="PPR" evidence="3">
    <location>
        <begin position="321"/>
        <end position="355"/>
    </location>
</feature>
<dbReference type="InterPro" id="IPR050667">
    <property type="entry name" value="PPR-containing_protein"/>
</dbReference>
<dbReference type="NCBIfam" id="TIGR00756">
    <property type="entry name" value="PPR"/>
    <property type="match status" value="6"/>
</dbReference>
<dbReference type="Gramene" id="mRNA:HanXRQr2_Chr10g0430511">
    <property type="protein sequence ID" value="CDS:HanXRQr2_Chr10g0430511.1"/>
    <property type="gene ID" value="HanXRQr2_Chr10g0430511"/>
</dbReference>